<keyword evidence="4 17" id="KW-0645">Protease</keyword>
<evidence type="ECO:0000256" key="2">
    <source>
        <dbReference type="ARBA" id="ARBA00010136"/>
    </source>
</evidence>
<dbReference type="CDD" id="cd09601">
    <property type="entry name" value="M1_APN-Q_like"/>
    <property type="match status" value="1"/>
</dbReference>
<reference evidence="21" key="3">
    <citation type="submission" date="2025-09" db="UniProtKB">
        <authorList>
            <consortium name="Ensembl"/>
        </authorList>
    </citation>
    <scope>IDENTIFICATION</scope>
</reference>
<evidence type="ECO:0000256" key="14">
    <source>
        <dbReference type="PIRSR" id="PIRSR634016-1"/>
    </source>
</evidence>
<dbReference type="Pfam" id="PF01433">
    <property type="entry name" value="Peptidase_M1"/>
    <property type="match status" value="1"/>
</dbReference>
<dbReference type="GO" id="GO:0005737">
    <property type="term" value="C:cytoplasm"/>
    <property type="evidence" value="ECO:0007669"/>
    <property type="project" value="TreeGrafter"/>
</dbReference>
<dbReference type="GO" id="GO:0006508">
    <property type="term" value="P:proteolysis"/>
    <property type="evidence" value="ECO:0007669"/>
    <property type="project" value="UniProtKB-KW"/>
</dbReference>
<evidence type="ECO:0000313" key="21">
    <source>
        <dbReference type="Ensembl" id="ENSSFOP00015073453.1"/>
    </source>
</evidence>
<evidence type="ECO:0000256" key="4">
    <source>
        <dbReference type="ARBA" id="ARBA00022670"/>
    </source>
</evidence>
<dbReference type="Gene3D" id="2.60.40.1910">
    <property type="match status" value="1"/>
</dbReference>
<dbReference type="Pfam" id="PF17900">
    <property type="entry name" value="Peptidase_M1_N"/>
    <property type="match status" value="1"/>
</dbReference>
<dbReference type="GO" id="GO:0005886">
    <property type="term" value="C:plasma membrane"/>
    <property type="evidence" value="ECO:0007669"/>
    <property type="project" value="TreeGrafter"/>
</dbReference>
<organism evidence="21 22">
    <name type="scientific">Scleropages formosus</name>
    <name type="common">Asian bonytongue</name>
    <name type="synonym">Osteoglossum formosum</name>
    <dbReference type="NCBI Taxonomy" id="113540"/>
    <lineage>
        <taxon>Eukaryota</taxon>
        <taxon>Metazoa</taxon>
        <taxon>Chordata</taxon>
        <taxon>Craniata</taxon>
        <taxon>Vertebrata</taxon>
        <taxon>Euteleostomi</taxon>
        <taxon>Actinopterygii</taxon>
        <taxon>Neopterygii</taxon>
        <taxon>Teleostei</taxon>
        <taxon>Osteoglossocephala</taxon>
        <taxon>Osteoglossomorpha</taxon>
        <taxon>Osteoglossiformes</taxon>
        <taxon>Osteoglossidae</taxon>
        <taxon>Scleropages</taxon>
    </lineage>
</organism>
<feature type="domain" description="Aminopeptidase N-like N-terminal" evidence="20">
    <location>
        <begin position="70"/>
        <end position="265"/>
    </location>
</feature>
<dbReference type="InterPro" id="IPR042097">
    <property type="entry name" value="Aminopeptidase_N-like_N_sf"/>
</dbReference>
<dbReference type="Pfam" id="PF11838">
    <property type="entry name" value="ERAP1_C"/>
    <property type="match status" value="1"/>
</dbReference>
<evidence type="ECO:0000256" key="13">
    <source>
        <dbReference type="ARBA" id="ARBA00023180"/>
    </source>
</evidence>
<dbReference type="AlphaFoldDB" id="A0A8C9WG68"/>
<feature type="binding site" evidence="15">
    <location>
        <position position="374"/>
    </location>
    <ligand>
        <name>Zn(2+)</name>
        <dbReference type="ChEBI" id="CHEBI:29105"/>
        <note>catalytic</note>
    </ligand>
</feature>
<dbReference type="Gene3D" id="2.60.40.1730">
    <property type="entry name" value="tricorn interacting facor f3 domain"/>
    <property type="match status" value="1"/>
</dbReference>
<evidence type="ECO:0000256" key="8">
    <source>
        <dbReference type="ARBA" id="ARBA00022833"/>
    </source>
</evidence>
<sequence length="898" mass="103358">MSRGARRVSKTAARAAVTAAVLALLLAAIAVIAVHQGKWKRDPPEGRPVVVTAVLSEAPPNMRLPKSLIPDRYRVYLQVHLDSKASNVTRETFTFSGNSTVKFKCTEATAWIYIHCKDLNVTFLRAMDEKQSTVEVKNVTVKKDESNFLEIELRDTLRANETYYLITAFSGPLVHDSAGLYIIEYRENEGSQRYLATSHMQPTDARKVFPCFDEPHMKAVFEVTIIHRKDTIALTNAAQKAEINIEDEAWLITEFFPTQHMSTYLLAFTVFNYEAKMTDYGRYTWGPPEAIVAGHADYAHRISGQILKFFEDHYDMKYPLPKLDQVAVAKLAGNAMENWGLVMYNKKAILYEEGVSTTTEKENIAAVIAHELAHQWFGNLVTMKWWNDLWLNEAFATYYSYLGVDGVEPAWNFKDLIISNEVQYMLQFESLDSSRPIIKEEDEVQSPEDIAEQFDIITYKKATNDSNKNIQVAEMMESWTKQEGYPVITINTSSGEVSQRHFLLNQSAEQNLTWHVPIKVMKSGLREVNMQYSPLTVSKPTYKSREEEWILANVNSTGYYRVNYDLENWRRLVMQLETQHQEIPVISRGQLIDDAFNLAVARQINFTLALDTTKFLRKETEFIPWNSAIKSFQYLKHLLDFTEVSSPMKAYIRKLVAPLYDHFEACTVNSTVPDSLTAQYNQINAVTLACSNDVTKCHKMATDAFNKLEKNPDSEWIHPNLKRRIYCTAIAAGGEKEWDFAWEMFQNTKSMTEKKDLLSALACTKQTSLLKRYLEYSLDPDKIKKSDFFSIIQFIATNADGQQLAWDFIQSKWEYIIQTYEEEEVPVIDLIHGVTQRFSSEAKLEELRQFLKNQGEEAIPSVVWALESAIESTQFNIQWVQENKQNFLDWFHRESVAH</sequence>
<dbReference type="SUPFAM" id="SSF63737">
    <property type="entry name" value="Leukotriene A4 hydrolase N-terminal domain"/>
    <property type="match status" value="1"/>
</dbReference>
<dbReference type="Proteomes" id="UP000694397">
    <property type="component" value="Chromosome 11"/>
</dbReference>
<evidence type="ECO:0000256" key="3">
    <source>
        <dbReference type="ARBA" id="ARBA00022438"/>
    </source>
</evidence>
<keyword evidence="22" id="KW-1185">Reference proteome</keyword>
<evidence type="ECO:0000256" key="1">
    <source>
        <dbReference type="ARBA" id="ARBA00004606"/>
    </source>
</evidence>
<dbReference type="GO" id="GO:0043171">
    <property type="term" value="P:peptide catabolic process"/>
    <property type="evidence" value="ECO:0007669"/>
    <property type="project" value="TreeGrafter"/>
</dbReference>
<dbReference type="GeneTree" id="ENSGT00940000164605"/>
<dbReference type="FunFam" id="2.60.40.1730:FF:000012">
    <property type="entry name" value="Aminopeptidase N"/>
    <property type="match status" value="1"/>
</dbReference>
<dbReference type="GO" id="GO:0008270">
    <property type="term" value="F:zinc ion binding"/>
    <property type="evidence" value="ECO:0007669"/>
    <property type="project" value="UniProtKB-UniRule"/>
</dbReference>
<dbReference type="InterPro" id="IPR027268">
    <property type="entry name" value="Peptidase_M4/M1_CTD_sf"/>
</dbReference>
<dbReference type="GO" id="GO:0005615">
    <property type="term" value="C:extracellular space"/>
    <property type="evidence" value="ECO:0007669"/>
    <property type="project" value="TreeGrafter"/>
</dbReference>
<evidence type="ECO:0000259" key="20">
    <source>
        <dbReference type="Pfam" id="PF17900"/>
    </source>
</evidence>
<dbReference type="PANTHER" id="PTHR11533:SF259">
    <property type="entry name" value="AMINOPEPTIDASE"/>
    <property type="match status" value="1"/>
</dbReference>
<evidence type="ECO:0000256" key="5">
    <source>
        <dbReference type="ARBA" id="ARBA00022692"/>
    </source>
</evidence>
<evidence type="ECO:0000256" key="11">
    <source>
        <dbReference type="ARBA" id="ARBA00023049"/>
    </source>
</evidence>
<proteinExistence type="inferred from homology"/>
<evidence type="ECO:0000256" key="6">
    <source>
        <dbReference type="ARBA" id="ARBA00022723"/>
    </source>
</evidence>
<keyword evidence="13" id="KW-0325">Glycoprotein</keyword>
<keyword evidence="8 15" id="KW-0862">Zinc</keyword>
<reference evidence="21" key="2">
    <citation type="submission" date="2025-08" db="UniProtKB">
        <authorList>
            <consortium name="Ensembl"/>
        </authorList>
    </citation>
    <scope>IDENTIFICATION</scope>
</reference>
<dbReference type="EC" id="3.4.11.-" evidence="17"/>
<dbReference type="PRINTS" id="PR00756">
    <property type="entry name" value="ALADIPTASE"/>
</dbReference>
<dbReference type="OrthoDB" id="510539at2759"/>
<evidence type="ECO:0000313" key="22">
    <source>
        <dbReference type="Proteomes" id="UP000694397"/>
    </source>
</evidence>
<dbReference type="InterPro" id="IPR050344">
    <property type="entry name" value="Peptidase_M1_aminopeptidases"/>
</dbReference>
<dbReference type="GO" id="GO:0042277">
    <property type="term" value="F:peptide binding"/>
    <property type="evidence" value="ECO:0007669"/>
    <property type="project" value="TreeGrafter"/>
</dbReference>
<feature type="binding site" evidence="15">
    <location>
        <position position="370"/>
    </location>
    <ligand>
        <name>Zn(2+)</name>
        <dbReference type="ChEBI" id="CHEBI:29105"/>
        <note>catalytic</note>
    </ligand>
</feature>
<keyword evidence="3 17" id="KW-0031">Aminopeptidase</keyword>
<dbReference type="InterPro" id="IPR045357">
    <property type="entry name" value="Aminopeptidase_N-like_N"/>
</dbReference>
<dbReference type="InterPro" id="IPR001930">
    <property type="entry name" value="Peptidase_M1"/>
</dbReference>
<feature type="domain" description="ERAP1-like C-terminal" evidence="19">
    <location>
        <begin position="549"/>
        <end position="860"/>
    </location>
</feature>
<evidence type="ECO:0000256" key="10">
    <source>
        <dbReference type="ARBA" id="ARBA00022989"/>
    </source>
</evidence>
<comment type="cofactor">
    <cofactor evidence="15 17">
        <name>Zn(2+)</name>
        <dbReference type="ChEBI" id="CHEBI:29105"/>
    </cofactor>
    <text evidence="15 17">Binds 1 zinc ion per subunit.</text>
</comment>
<reference evidence="21 22" key="1">
    <citation type="submission" date="2019-04" db="EMBL/GenBank/DDBJ databases">
        <authorList>
            <consortium name="Wellcome Sanger Institute Data Sharing"/>
        </authorList>
    </citation>
    <scope>NUCLEOTIDE SEQUENCE [LARGE SCALE GENOMIC DNA]</scope>
</reference>
<name>A0A8C9WG68_SCLFO</name>
<keyword evidence="5" id="KW-0812">Transmembrane</keyword>
<evidence type="ECO:0000256" key="17">
    <source>
        <dbReference type="RuleBase" id="RU364040"/>
    </source>
</evidence>
<comment type="subcellular location">
    <subcellularLocation>
        <location evidence="1">Membrane</location>
        <topology evidence="1">Single-pass type II membrane protein</topology>
    </subcellularLocation>
</comment>
<keyword evidence="12" id="KW-0472">Membrane</keyword>
<keyword evidence="6 15" id="KW-0479">Metal-binding</keyword>
<feature type="domain" description="Peptidase M1 membrane alanine aminopeptidase" evidence="18">
    <location>
        <begin position="299"/>
        <end position="463"/>
    </location>
</feature>
<evidence type="ECO:0000259" key="19">
    <source>
        <dbReference type="Pfam" id="PF11838"/>
    </source>
</evidence>
<dbReference type="FunFam" id="1.25.50.20:FF:000012">
    <property type="entry name" value="Aminopeptidase N"/>
    <property type="match status" value="1"/>
</dbReference>
<comment type="similarity">
    <text evidence="2 17">Belongs to the peptidase M1 family.</text>
</comment>
<evidence type="ECO:0000256" key="7">
    <source>
        <dbReference type="ARBA" id="ARBA00022801"/>
    </source>
</evidence>
<protein>
    <recommendedName>
        <fullName evidence="17">Aminopeptidase</fullName>
        <ecNumber evidence="17">3.4.11.-</ecNumber>
    </recommendedName>
</protein>
<keyword evidence="9" id="KW-0735">Signal-anchor</keyword>
<feature type="site" description="Transition state stabilizer" evidence="16">
    <location>
        <position position="459"/>
    </location>
</feature>
<evidence type="ECO:0000256" key="9">
    <source>
        <dbReference type="ARBA" id="ARBA00022968"/>
    </source>
</evidence>
<dbReference type="PANTHER" id="PTHR11533">
    <property type="entry name" value="PROTEASE M1 ZINC METALLOPROTEASE"/>
    <property type="match status" value="1"/>
</dbReference>
<accession>A0A8C9WG68</accession>
<evidence type="ECO:0000256" key="16">
    <source>
        <dbReference type="PIRSR" id="PIRSR634016-4"/>
    </source>
</evidence>
<evidence type="ECO:0000256" key="12">
    <source>
        <dbReference type="ARBA" id="ARBA00023136"/>
    </source>
</evidence>
<dbReference type="InterPro" id="IPR014782">
    <property type="entry name" value="Peptidase_M1_dom"/>
</dbReference>
<dbReference type="Gene3D" id="1.10.390.10">
    <property type="entry name" value="Neutral Protease Domain 2"/>
    <property type="match status" value="1"/>
</dbReference>
<dbReference type="Gene3D" id="1.25.50.20">
    <property type="match status" value="1"/>
</dbReference>
<gene>
    <name evidence="21" type="primary">LOC108941278</name>
</gene>
<feature type="active site" description="Proton acceptor" evidence="14">
    <location>
        <position position="371"/>
    </location>
</feature>
<keyword evidence="11 17" id="KW-0482">Metalloprotease</keyword>
<dbReference type="GO" id="GO:0070006">
    <property type="term" value="F:metalloaminopeptidase activity"/>
    <property type="evidence" value="ECO:0007669"/>
    <property type="project" value="TreeGrafter"/>
</dbReference>
<evidence type="ECO:0000256" key="15">
    <source>
        <dbReference type="PIRSR" id="PIRSR634016-3"/>
    </source>
</evidence>
<keyword evidence="10" id="KW-1133">Transmembrane helix</keyword>
<dbReference type="InterPro" id="IPR034016">
    <property type="entry name" value="M1_APN-typ"/>
</dbReference>
<dbReference type="SUPFAM" id="SSF55486">
    <property type="entry name" value="Metalloproteases ('zincins'), catalytic domain"/>
    <property type="match status" value="1"/>
</dbReference>
<dbReference type="Ensembl" id="ENSSFOT00015059225.1">
    <property type="protein sequence ID" value="ENSSFOP00015073453.1"/>
    <property type="gene ID" value="ENSSFOG00015019305.2"/>
</dbReference>
<evidence type="ECO:0000259" key="18">
    <source>
        <dbReference type="Pfam" id="PF01433"/>
    </source>
</evidence>
<keyword evidence="7 17" id="KW-0378">Hydrolase</keyword>
<dbReference type="FunFam" id="1.10.390.10:FF:000013">
    <property type="entry name" value="Aminopeptidase N"/>
    <property type="match status" value="1"/>
</dbReference>
<feature type="binding site" evidence="15">
    <location>
        <position position="393"/>
    </location>
    <ligand>
        <name>Zn(2+)</name>
        <dbReference type="ChEBI" id="CHEBI:29105"/>
        <note>catalytic</note>
    </ligand>
</feature>
<dbReference type="InterPro" id="IPR024571">
    <property type="entry name" value="ERAP1-like_C_dom"/>
</dbReference>